<dbReference type="EMBL" id="LR593886">
    <property type="protein sequence ID" value="VTR92097.1"/>
    <property type="molecule type" value="Genomic_DNA"/>
</dbReference>
<keyword evidence="2" id="KW-0378">Hydrolase</keyword>
<dbReference type="Pfam" id="PF01738">
    <property type="entry name" value="DLH"/>
    <property type="match status" value="1"/>
</dbReference>
<evidence type="ECO:0000313" key="2">
    <source>
        <dbReference type="EMBL" id="VTR92097.1"/>
    </source>
</evidence>
<accession>A0A6P2CU66</accession>
<dbReference type="InterPro" id="IPR051049">
    <property type="entry name" value="Dienelactone_hydrolase-like"/>
</dbReference>
<sequence length="282" mass="30665">MSDKLPISRREFAMTTLAAGFALSTQPVAADTITTDTKGLTAGEVKIPVKDGDIPAYRAAPDKGGPFPVVLVVQEIFGVHEHIKDVCRRLAKLGYLAIAPELYARQGDVSKLTDIQEIFSKVVSKVPDSQVMNDLDAAVAWAKKTGNGDTAKLGITGFCWGGRITWLYAAHNKDLKAGVAWYGRLSGAGKSTELQPKYPIDLAGDLKAPVLGLYGEKDTGIPVKDVEAMREALKKADKLGEIVLYPEAPHAFYADYRPSYRKEAAEDGWKRLQAWFKKNGVA</sequence>
<dbReference type="Gene3D" id="3.40.50.1820">
    <property type="entry name" value="alpha/beta hydrolase"/>
    <property type="match status" value="1"/>
</dbReference>
<organism evidence="2 3">
    <name type="scientific">Gemmata massiliana</name>
    <dbReference type="NCBI Taxonomy" id="1210884"/>
    <lineage>
        <taxon>Bacteria</taxon>
        <taxon>Pseudomonadati</taxon>
        <taxon>Planctomycetota</taxon>
        <taxon>Planctomycetia</taxon>
        <taxon>Gemmatales</taxon>
        <taxon>Gemmataceae</taxon>
        <taxon>Gemmata</taxon>
    </lineage>
</organism>
<dbReference type="KEGG" id="gms:SOIL9_56170"/>
<gene>
    <name evidence="2" type="ORF">SOIL9_56170</name>
</gene>
<protein>
    <recommendedName>
        <fullName evidence="1">Dienelactone hydrolase domain-containing protein</fullName>
    </recommendedName>
</protein>
<evidence type="ECO:0000259" key="1">
    <source>
        <dbReference type="Pfam" id="PF01738"/>
    </source>
</evidence>
<dbReference type="PANTHER" id="PTHR46623">
    <property type="entry name" value="CARBOXYMETHYLENEBUTENOLIDASE-RELATED"/>
    <property type="match status" value="1"/>
</dbReference>
<dbReference type="RefSeq" id="WP_162667010.1">
    <property type="nucleotide sequence ID" value="NZ_LR593886.1"/>
</dbReference>
<dbReference type="InterPro" id="IPR029058">
    <property type="entry name" value="AB_hydrolase_fold"/>
</dbReference>
<keyword evidence="3" id="KW-1185">Reference proteome</keyword>
<dbReference type="SUPFAM" id="SSF53474">
    <property type="entry name" value="alpha/beta-Hydrolases"/>
    <property type="match status" value="1"/>
</dbReference>
<feature type="domain" description="Dienelactone hydrolase" evidence="1">
    <location>
        <begin position="54"/>
        <end position="278"/>
    </location>
</feature>
<evidence type="ECO:0000313" key="3">
    <source>
        <dbReference type="Proteomes" id="UP000464178"/>
    </source>
</evidence>
<proteinExistence type="predicted"/>
<dbReference type="Proteomes" id="UP000464178">
    <property type="component" value="Chromosome"/>
</dbReference>
<name>A0A6P2CU66_9BACT</name>
<dbReference type="InterPro" id="IPR002925">
    <property type="entry name" value="Dienelactn_hydro"/>
</dbReference>
<dbReference type="AlphaFoldDB" id="A0A6P2CU66"/>
<dbReference type="PANTHER" id="PTHR46623:SF6">
    <property type="entry name" value="ALPHA_BETA-HYDROLASES SUPERFAMILY PROTEIN"/>
    <property type="match status" value="1"/>
</dbReference>
<dbReference type="GO" id="GO:0016787">
    <property type="term" value="F:hydrolase activity"/>
    <property type="evidence" value="ECO:0007669"/>
    <property type="project" value="UniProtKB-KW"/>
</dbReference>
<reference evidence="2 3" key="1">
    <citation type="submission" date="2019-05" db="EMBL/GenBank/DDBJ databases">
        <authorList>
            <consortium name="Science for Life Laboratories"/>
        </authorList>
    </citation>
    <scope>NUCLEOTIDE SEQUENCE [LARGE SCALE GENOMIC DNA]</scope>
    <source>
        <strain evidence="2">Soil9</strain>
    </source>
</reference>